<dbReference type="AlphaFoldDB" id="A0AAE1TT90"/>
<accession>A0AAE1TT90</accession>
<dbReference type="InterPro" id="IPR010536">
    <property type="entry name" value="RGM_N"/>
</dbReference>
<dbReference type="InterPro" id="IPR040287">
    <property type="entry name" value="RGM"/>
</dbReference>
<reference evidence="12" key="1">
    <citation type="submission" date="2023-11" db="EMBL/GenBank/DDBJ databases">
        <title>Genome assemblies of two species of porcelain crab, Petrolisthes cinctipes and Petrolisthes manimaculis (Anomura: Porcellanidae).</title>
        <authorList>
            <person name="Angst P."/>
        </authorList>
    </citation>
    <scope>NUCLEOTIDE SEQUENCE</scope>
    <source>
        <strain evidence="12">PB745_02</strain>
        <tissue evidence="12">Gill</tissue>
    </source>
</reference>
<comment type="subcellular location">
    <subcellularLocation>
        <location evidence="1">Cell membrane</location>
        <topology evidence="1">Lipid-anchor</topology>
        <topology evidence="1">GPI-anchor</topology>
    </subcellularLocation>
</comment>
<keyword evidence="8" id="KW-0449">Lipoprotein</keyword>
<name>A0AAE1TT90_9EUCA</name>
<protein>
    <submittedName>
        <fullName evidence="12">Uncharacterized protein</fullName>
    </submittedName>
</protein>
<evidence type="ECO:0000256" key="4">
    <source>
        <dbReference type="ARBA" id="ARBA00022622"/>
    </source>
</evidence>
<evidence type="ECO:0000256" key="1">
    <source>
        <dbReference type="ARBA" id="ARBA00004609"/>
    </source>
</evidence>
<keyword evidence="6" id="KW-0472">Membrane</keyword>
<evidence type="ECO:0000313" key="12">
    <source>
        <dbReference type="EMBL" id="KAK4296882.1"/>
    </source>
</evidence>
<dbReference type="GO" id="GO:0015026">
    <property type="term" value="F:coreceptor activity"/>
    <property type="evidence" value="ECO:0007669"/>
    <property type="project" value="TreeGrafter"/>
</dbReference>
<evidence type="ECO:0000256" key="8">
    <source>
        <dbReference type="ARBA" id="ARBA00023288"/>
    </source>
</evidence>
<dbReference type="PANTHER" id="PTHR31428:SF6">
    <property type="entry name" value="REPULSIVE GUIDANCE MOLECULE B HOMOLOG DRAG-1"/>
    <property type="match status" value="1"/>
</dbReference>
<dbReference type="Pfam" id="PF06534">
    <property type="entry name" value="RGM_C"/>
    <property type="match status" value="1"/>
</dbReference>
<organism evidence="12 13">
    <name type="scientific">Petrolisthes manimaculis</name>
    <dbReference type="NCBI Taxonomy" id="1843537"/>
    <lineage>
        <taxon>Eukaryota</taxon>
        <taxon>Metazoa</taxon>
        <taxon>Ecdysozoa</taxon>
        <taxon>Arthropoda</taxon>
        <taxon>Crustacea</taxon>
        <taxon>Multicrustacea</taxon>
        <taxon>Malacostraca</taxon>
        <taxon>Eumalacostraca</taxon>
        <taxon>Eucarida</taxon>
        <taxon>Decapoda</taxon>
        <taxon>Pleocyemata</taxon>
        <taxon>Anomura</taxon>
        <taxon>Galatheoidea</taxon>
        <taxon>Porcellanidae</taxon>
        <taxon>Petrolisthes</taxon>
    </lineage>
</organism>
<keyword evidence="3" id="KW-1003">Cell membrane</keyword>
<dbReference type="Gene3D" id="3.40.1000.10">
    <property type="entry name" value="Mog1/PsbP, alpha/beta/alpha sandwich"/>
    <property type="match status" value="1"/>
</dbReference>
<comment type="similarity">
    <text evidence="2">Belongs to the repulsive guidance molecule (RGM) family.</text>
</comment>
<evidence type="ECO:0000256" key="3">
    <source>
        <dbReference type="ARBA" id="ARBA00022475"/>
    </source>
</evidence>
<keyword evidence="13" id="KW-1185">Reference proteome</keyword>
<dbReference type="Pfam" id="PF06535">
    <property type="entry name" value="RGM_N"/>
    <property type="match status" value="1"/>
</dbReference>
<evidence type="ECO:0000313" key="13">
    <source>
        <dbReference type="Proteomes" id="UP001292094"/>
    </source>
</evidence>
<evidence type="ECO:0000256" key="6">
    <source>
        <dbReference type="ARBA" id="ARBA00023136"/>
    </source>
</evidence>
<gene>
    <name evidence="12" type="ORF">Pmani_030662</name>
</gene>
<evidence type="ECO:0000256" key="7">
    <source>
        <dbReference type="ARBA" id="ARBA00023180"/>
    </source>
</evidence>
<keyword evidence="7" id="KW-0325">Glycoprotein</keyword>
<proteinExistence type="inferred from homology"/>
<keyword evidence="4" id="KW-0336">GPI-anchor</keyword>
<evidence type="ECO:0000259" key="10">
    <source>
        <dbReference type="Pfam" id="PF06534"/>
    </source>
</evidence>
<dbReference type="EMBL" id="JAWZYT010003751">
    <property type="protein sequence ID" value="KAK4296882.1"/>
    <property type="molecule type" value="Genomic_DNA"/>
</dbReference>
<dbReference type="GO" id="GO:0098552">
    <property type="term" value="C:side of membrane"/>
    <property type="evidence" value="ECO:0007669"/>
    <property type="project" value="UniProtKB-KW"/>
</dbReference>
<dbReference type="Proteomes" id="UP001292094">
    <property type="component" value="Unassembled WGS sequence"/>
</dbReference>
<evidence type="ECO:0000256" key="2">
    <source>
        <dbReference type="ARBA" id="ARBA00005321"/>
    </source>
</evidence>
<evidence type="ECO:0000256" key="9">
    <source>
        <dbReference type="SAM" id="MobiDB-lite"/>
    </source>
</evidence>
<keyword evidence="5" id="KW-0732">Signal</keyword>
<comment type="caution">
    <text evidence="12">The sequence shown here is derived from an EMBL/GenBank/DDBJ whole genome shotgun (WGS) entry which is preliminary data.</text>
</comment>
<feature type="domain" description="Repulsive guidance molecule N-terminal" evidence="11">
    <location>
        <begin position="24"/>
        <end position="88"/>
    </location>
</feature>
<dbReference type="GO" id="GO:0005886">
    <property type="term" value="C:plasma membrane"/>
    <property type="evidence" value="ECO:0007669"/>
    <property type="project" value="UniProtKB-SubCell"/>
</dbReference>
<dbReference type="InterPro" id="IPR009496">
    <property type="entry name" value="RGM_C"/>
</dbReference>
<evidence type="ECO:0000256" key="5">
    <source>
        <dbReference type="ARBA" id="ARBA00022729"/>
    </source>
</evidence>
<dbReference type="GO" id="GO:0030509">
    <property type="term" value="P:BMP signaling pathway"/>
    <property type="evidence" value="ECO:0007669"/>
    <property type="project" value="TreeGrafter"/>
</dbReference>
<feature type="domain" description="Repulsive guidance molecule C-terminal" evidence="10">
    <location>
        <begin position="128"/>
        <end position="345"/>
    </location>
</feature>
<evidence type="ECO:0000259" key="11">
    <source>
        <dbReference type="Pfam" id="PF06535"/>
    </source>
</evidence>
<dbReference type="PANTHER" id="PTHR31428">
    <property type="entry name" value="RGM DOMAIN FAMILY MEMBER DRAG-1"/>
    <property type="match status" value="1"/>
</dbReference>
<sequence>MTQNLGDGVSVLVEGGGGGVGGECEMEKCHEAYLTLQKEGVEEGPTQAYCSMLHRYSQCLTKGSCRGNINYHTTRQWLNNLLERNNCTDILGDDPQSVPQDTQQVPASATPGQTPQDICQYEGSAAPAHCGLFGDPHLKTFGGEYMTCGAGGAWPLLNTPHLAIQVTNQPVGPASQATATTKVTVIVKGHKQCGPERTYEASTEALPRAFMDGTTWAGGTALKPHTVVREEKPGEHVLITVSYINTTVAVRKIGKYLTVLVKMPESVLAEAGEMDEMQLCVQGCPPYERLSKFTQPAMKKSDAVKYCKEYNVTDYYLDSCIFDLVTTGDKSFRVAALAAQLDLWEHDPLGAQKLLQNCSEPPCLWDVTSATSRLHSQAVTLLTSLLVLVLLGLSRQAVR</sequence>
<feature type="region of interest" description="Disordered" evidence="9">
    <location>
        <begin position="91"/>
        <end position="114"/>
    </location>
</feature>
<feature type="compositionally biased region" description="Polar residues" evidence="9">
    <location>
        <begin position="97"/>
        <end position="114"/>
    </location>
</feature>